<keyword evidence="3" id="KW-0560">Oxidoreductase</keyword>
<dbReference type="PRINTS" id="PR00081">
    <property type="entry name" value="GDHRDH"/>
</dbReference>
<evidence type="ECO:0000256" key="2">
    <source>
        <dbReference type="ARBA" id="ARBA00022857"/>
    </source>
</evidence>
<evidence type="ECO:0000313" key="6">
    <source>
        <dbReference type="Proteomes" id="UP000523795"/>
    </source>
</evidence>
<accession>A0ABX1JSW8</accession>
<comment type="caution">
    <text evidence="5">The sequence shown here is derived from an EMBL/GenBank/DDBJ whole genome shotgun (WGS) entry which is preliminary data.</text>
</comment>
<organism evidence="5 6">
    <name type="scientific">Arthrobacter deserti</name>
    <dbReference type="NCBI Taxonomy" id="1742687"/>
    <lineage>
        <taxon>Bacteria</taxon>
        <taxon>Bacillati</taxon>
        <taxon>Actinomycetota</taxon>
        <taxon>Actinomycetes</taxon>
        <taxon>Micrococcales</taxon>
        <taxon>Micrococcaceae</taxon>
        <taxon>Arthrobacter</taxon>
    </lineage>
</organism>
<dbReference type="InterPro" id="IPR002347">
    <property type="entry name" value="SDR_fam"/>
</dbReference>
<dbReference type="EMBL" id="JAAZSR010000227">
    <property type="protein sequence ID" value="NKX51431.1"/>
    <property type="molecule type" value="Genomic_DNA"/>
</dbReference>
<sequence length="210" mass="22211">AALAATAKELGVLGVRTDVTDSGSVQALADRAVAEHGRVHVVCNNAGVGPMAPVDRLTLQDWRWILDVNLYGVVHGVHAFLPVLEQNQDWGQIVNTSSMSAVAPPANLGAYVAAKAGVLGLSEVLAEELGRRNSVVGATALIPGPVRTNIMNSLRTRPAADASGLHDVDIAGNGKNFRFLEPADVERIVLEAIRANKLYAPTHAEWLPHV</sequence>
<keyword evidence="2" id="KW-0521">NADP</keyword>
<feature type="non-terminal residue" evidence="5">
    <location>
        <position position="1"/>
    </location>
</feature>
<dbReference type="PRINTS" id="PR00080">
    <property type="entry name" value="SDRFAMILY"/>
</dbReference>
<gene>
    <name evidence="5" type="ORF">HER39_12800</name>
</gene>
<reference evidence="5 6" key="1">
    <citation type="submission" date="2020-04" db="EMBL/GenBank/DDBJ databases">
        <authorList>
            <person name="Liu S."/>
        </authorList>
    </citation>
    <scope>NUCLEOTIDE SEQUENCE [LARGE SCALE GENOMIC DNA]</scope>
    <source>
        <strain evidence="5 6">CGMCC 1.15091</strain>
    </source>
</reference>
<dbReference type="Pfam" id="PF00106">
    <property type="entry name" value="adh_short"/>
    <property type="match status" value="1"/>
</dbReference>
<evidence type="ECO:0000256" key="3">
    <source>
        <dbReference type="ARBA" id="ARBA00023002"/>
    </source>
</evidence>
<dbReference type="PROSITE" id="PS00061">
    <property type="entry name" value="ADH_SHORT"/>
    <property type="match status" value="1"/>
</dbReference>
<dbReference type="InterPro" id="IPR036291">
    <property type="entry name" value="NAD(P)-bd_dom_sf"/>
</dbReference>
<evidence type="ECO:0000313" key="5">
    <source>
        <dbReference type="EMBL" id="NKX51431.1"/>
    </source>
</evidence>
<dbReference type="PANTHER" id="PTHR43391:SF14">
    <property type="entry name" value="DEHYDROGENASE_REDUCTASE SDR FAMILY PROTEIN 7-LIKE"/>
    <property type="match status" value="1"/>
</dbReference>
<dbReference type="InterPro" id="IPR020904">
    <property type="entry name" value="Sc_DH/Rdtase_CS"/>
</dbReference>
<dbReference type="Gene3D" id="3.40.50.720">
    <property type="entry name" value="NAD(P)-binding Rossmann-like Domain"/>
    <property type="match status" value="1"/>
</dbReference>
<dbReference type="CDD" id="cd05233">
    <property type="entry name" value="SDR_c"/>
    <property type="match status" value="1"/>
</dbReference>
<dbReference type="PANTHER" id="PTHR43391">
    <property type="entry name" value="RETINOL DEHYDROGENASE-RELATED"/>
    <property type="match status" value="1"/>
</dbReference>
<dbReference type="SUPFAM" id="SSF51735">
    <property type="entry name" value="NAD(P)-binding Rossmann-fold domains"/>
    <property type="match status" value="1"/>
</dbReference>
<comment type="similarity">
    <text evidence="1 4">Belongs to the short-chain dehydrogenases/reductases (SDR) family.</text>
</comment>
<feature type="non-terminal residue" evidence="5">
    <location>
        <position position="210"/>
    </location>
</feature>
<proteinExistence type="inferred from homology"/>
<evidence type="ECO:0000256" key="4">
    <source>
        <dbReference type="RuleBase" id="RU000363"/>
    </source>
</evidence>
<evidence type="ECO:0000256" key="1">
    <source>
        <dbReference type="ARBA" id="ARBA00006484"/>
    </source>
</evidence>
<protein>
    <submittedName>
        <fullName evidence="5">SDR family NAD(P)-dependent oxidoreductase</fullName>
    </submittedName>
</protein>
<dbReference type="Proteomes" id="UP000523795">
    <property type="component" value="Unassembled WGS sequence"/>
</dbReference>
<name>A0ABX1JSW8_9MICC</name>
<keyword evidence="6" id="KW-1185">Reference proteome</keyword>